<gene>
    <name evidence="2" type="ORF">A2480_04070</name>
</gene>
<organism evidence="2 3">
    <name type="scientific">Candidatus Uhrbacteria bacterium RIFOXYC2_FULL_47_19</name>
    <dbReference type="NCBI Taxonomy" id="1802424"/>
    <lineage>
        <taxon>Bacteria</taxon>
        <taxon>Candidatus Uhriibacteriota</taxon>
    </lineage>
</organism>
<evidence type="ECO:0000313" key="3">
    <source>
        <dbReference type="Proteomes" id="UP000176988"/>
    </source>
</evidence>
<feature type="domain" description="SUF system FeS cluster assembly SufBD core" evidence="1">
    <location>
        <begin position="63"/>
        <end position="288"/>
    </location>
</feature>
<dbReference type="EMBL" id="MGFG01000032">
    <property type="protein sequence ID" value="OGM00400.1"/>
    <property type="molecule type" value="Genomic_DNA"/>
</dbReference>
<dbReference type="Pfam" id="PF01458">
    <property type="entry name" value="SUFBD_core"/>
    <property type="match status" value="1"/>
</dbReference>
<dbReference type="InterPro" id="IPR055346">
    <property type="entry name" value="Fe-S_cluster_assembly_SufBD"/>
</dbReference>
<dbReference type="STRING" id="1802424.A2480_04070"/>
<dbReference type="PANTHER" id="PTHR43575">
    <property type="entry name" value="PROTEIN ABCI7, CHLOROPLASTIC"/>
    <property type="match status" value="1"/>
</dbReference>
<dbReference type="AlphaFoldDB" id="A0A1F7WC95"/>
<dbReference type="InterPro" id="IPR000825">
    <property type="entry name" value="SUF_FeS_clus_asmbl_SufBD_core"/>
</dbReference>
<protein>
    <recommendedName>
        <fullName evidence="1">SUF system FeS cluster assembly SufBD core domain-containing protein</fullName>
    </recommendedName>
</protein>
<name>A0A1F7WC95_9BACT</name>
<dbReference type="Proteomes" id="UP000176988">
    <property type="component" value="Unassembled WGS sequence"/>
</dbReference>
<dbReference type="SUPFAM" id="SSF101960">
    <property type="entry name" value="Stabilizer of iron transporter SufD"/>
    <property type="match status" value="1"/>
</dbReference>
<dbReference type="PANTHER" id="PTHR43575:SF1">
    <property type="entry name" value="PROTEIN ABCI7, CHLOROPLASTIC"/>
    <property type="match status" value="1"/>
</dbReference>
<sequence length="318" mass="34797">MCKIKPSNEKEVQILSWSEAVQHQTIKAVLAKLPSNLTLTDGTVVFVPAGQQTKDPIQLAACNSSNETLVVVTEANSNLTLLDTARCGCGDKKQETKLFILVGQNATVRLAELRCLSEGQRFNGKIWASVAKNGQLKLFSGLLGGGRLDCQTEILLEGQNAVVERYGLVLGTENGRHKISDTIRHFAVGTSSYIMTRGVLTDTAFADWKLLTNIGSRINNCNGRQDSQILLLSPTAQAEITPSLEIGTDDVICSHSASIGQPDIQSLFYLRSRGLSMKQARQLIALGFFRPLANQVWDDETQETVLSMIESRLECRTD</sequence>
<dbReference type="InterPro" id="IPR037284">
    <property type="entry name" value="SUF_FeS_clus_asmbl_SufBD_sf"/>
</dbReference>
<accession>A0A1F7WC95</accession>
<comment type="caution">
    <text evidence="2">The sequence shown here is derived from an EMBL/GenBank/DDBJ whole genome shotgun (WGS) entry which is preliminary data.</text>
</comment>
<reference evidence="2 3" key="1">
    <citation type="journal article" date="2016" name="Nat. Commun.">
        <title>Thousands of microbial genomes shed light on interconnected biogeochemical processes in an aquifer system.</title>
        <authorList>
            <person name="Anantharaman K."/>
            <person name="Brown C.T."/>
            <person name="Hug L.A."/>
            <person name="Sharon I."/>
            <person name="Castelle C.J."/>
            <person name="Probst A.J."/>
            <person name="Thomas B.C."/>
            <person name="Singh A."/>
            <person name="Wilkins M.J."/>
            <person name="Karaoz U."/>
            <person name="Brodie E.L."/>
            <person name="Williams K.H."/>
            <person name="Hubbard S.S."/>
            <person name="Banfield J.F."/>
        </authorList>
    </citation>
    <scope>NUCLEOTIDE SEQUENCE [LARGE SCALE GENOMIC DNA]</scope>
</reference>
<proteinExistence type="predicted"/>
<evidence type="ECO:0000259" key="1">
    <source>
        <dbReference type="Pfam" id="PF01458"/>
    </source>
</evidence>
<dbReference type="GO" id="GO:0016226">
    <property type="term" value="P:iron-sulfur cluster assembly"/>
    <property type="evidence" value="ECO:0007669"/>
    <property type="project" value="InterPro"/>
</dbReference>
<evidence type="ECO:0000313" key="2">
    <source>
        <dbReference type="EMBL" id="OGM00400.1"/>
    </source>
</evidence>